<organism evidence="2 3">
    <name type="scientific">Podospora aff. communis PSN243</name>
    <dbReference type="NCBI Taxonomy" id="3040156"/>
    <lineage>
        <taxon>Eukaryota</taxon>
        <taxon>Fungi</taxon>
        <taxon>Dikarya</taxon>
        <taxon>Ascomycota</taxon>
        <taxon>Pezizomycotina</taxon>
        <taxon>Sordariomycetes</taxon>
        <taxon>Sordariomycetidae</taxon>
        <taxon>Sordariales</taxon>
        <taxon>Podosporaceae</taxon>
        <taxon>Podospora</taxon>
    </lineage>
</organism>
<proteinExistence type="predicted"/>
<dbReference type="InterPro" id="IPR053185">
    <property type="entry name" value="SET_domain_protein"/>
</dbReference>
<dbReference type="PANTHER" id="PTHR47332:SF6">
    <property type="entry name" value="SET DOMAIN-CONTAINING PROTEIN"/>
    <property type="match status" value="1"/>
</dbReference>
<evidence type="ECO:0008006" key="4">
    <source>
        <dbReference type="Google" id="ProtNLM"/>
    </source>
</evidence>
<dbReference type="AlphaFoldDB" id="A0AAV9G4S1"/>
<dbReference type="InterPro" id="IPR011990">
    <property type="entry name" value="TPR-like_helical_dom_sf"/>
</dbReference>
<reference evidence="2" key="2">
    <citation type="submission" date="2023-05" db="EMBL/GenBank/DDBJ databases">
        <authorList>
            <consortium name="Lawrence Berkeley National Laboratory"/>
            <person name="Steindorff A."/>
            <person name="Hensen N."/>
            <person name="Bonometti L."/>
            <person name="Westerberg I."/>
            <person name="Brannstrom I.O."/>
            <person name="Guillou S."/>
            <person name="Cros-Aarteil S."/>
            <person name="Calhoun S."/>
            <person name="Haridas S."/>
            <person name="Kuo A."/>
            <person name="Mondo S."/>
            <person name="Pangilinan J."/>
            <person name="Riley R."/>
            <person name="Labutti K."/>
            <person name="Andreopoulos B."/>
            <person name="Lipzen A."/>
            <person name="Chen C."/>
            <person name="Yanf M."/>
            <person name="Daum C."/>
            <person name="Ng V."/>
            <person name="Clum A."/>
            <person name="Ohm R."/>
            <person name="Martin F."/>
            <person name="Silar P."/>
            <person name="Natvig D."/>
            <person name="Lalanne C."/>
            <person name="Gautier V."/>
            <person name="Ament-Velasquez S.L."/>
            <person name="Kruys A."/>
            <person name="Hutchinson M.I."/>
            <person name="Powell A.J."/>
            <person name="Barry K."/>
            <person name="Miller A.N."/>
            <person name="Grigoriev I.V."/>
            <person name="Debuchy R."/>
            <person name="Gladieux P."/>
            <person name="Thoren M.H."/>
            <person name="Johannesson H."/>
        </authorList>
    </citation>
    <scope>NUCLEOTIDE SEQUENCE</scope>
    <source>
        <strain evidence="2">PSN243</strain>
    </source>
</reference>
<comment type="caution">
    <text evidence="2">The sequence shown here is derived from an EMBL/GenBank/DDBJ whole genome shotgun (WGS) entry which is preliminary data.</text>
</comment>
<dbReference type="Gene3D" id="1.25.40.10">
    <property type="entry name" value="Tetratricopeptide repeat domain"/>
    <property type="match status" value="1"/>
</dbReference>
<dbReference type="InterPro" id="IPR046341">
    <property type="entry name" value="SET_dom_sf"/>
</dbReference>
<evidence type="ECO:0000313" key="2">
    <source>
        <dbReference type="EMBL" id="KAK4443290.1"/>
    </source>
</evidence>
<dbReference type="Gene3D" id="2.170.270.10">
    <property type="entry name" value="SET domain"/>
    <property type="match status" value="1"/>
</dbReference>
<dbReference type="Proteomes" id="UP001321760">
    <property type="component" value="Unassembled WGS sequence"/>
</dbReference>
<gene>
    <name evidence="2" type="ORF">QBC34DRAFT_311318</name>
</gene>
<feature type="signal peptide" evidence="1">
    <location>
        <begin position="1"/>
        <end position="18"/>
    </location>
</feature>
<feature type="chain" id="PRO_5043754130" description="SET domain-containing protein" evidence="1">
    <location>
        <begin position="19"/>
        <end position="426"/>
    </location>
</feature>
<evidence type="ECO:0000256" key="1">
    <source>
        <dbReference type="SAM" id="SignalP"/>
    </source>
</evidence>
<keyword evidence="3" id="KW-1185">Reference proteome</keyword>
<accession>A0AAV9G4S1</accession>
<evidence type="ECO:0000313" key="3">
    <source>
        <dbReference type="Proteomes" id="UP001321760"/>
    </source>
</evidence>
<dbReference type="SUPFAM" id="SSF82199">
    <property type="entry name" value="SET domain"/>
    <property type="match status" value="1"/>
</dbReference>
<sequence length="426" mass="47022">MSLRNLLLSGVAISRCAALEQHTHSSHRSTTRHLARDAFFTGHQAQCSSASHPSSTASYSQLPWSYPPHCVEDSSTNSKFCVYTSSDYNNGHGVSFITAPTAEDEILSMVSNASLTERGREHLAPADDLPYLVREVPDKGRGIFAQHPIRKGSVFLVGFPAVVISQEFELETFPGISDAALHRLYEVAFQQLPFAARVTSLAHSPEHDLYQDIVRKNGFGARIAGRPYSGVFPEIDVGPSYRADWHTMVRFSASTLSVEAMAVRDIAPGEELVISYLPTSDRLQLLEKHYGFKCTCTLCTASPESQLLSDTRRSRIQEIRSSIEGIQDLAVLNNTAEELVDLLSLEGLDFKLKDYHWGIAMAFYRLGDLDSAIRHAEQALEKAKVLGGGDEEEVSAISGNIVFLRNKRDEKPRTASGSEQHNGETH</sequence>
<protein>
    <recommendedName>
        <fullName evidence="4">SET domain-containing protein</fullName>
    </recommendedName>
</protein>
<name>A0AAV9G4S1_9PEZI</name>
<dbReference type="EMBL" id="MU865996">
    <property type="protein sequence ID" value="KAK4443290.1"/>
    <property type="molecule type" value="Genomic_DNA"/>
</dbReference>
<dbReference type="PANTHER" id="PTHR47332">
    <property type="entry name" value="SET DOMAIN-CONTAINING PROTEIN 5"/>
    <property type="match status" value="1"/>
</dbReference>
<keyword evidence="1" id="KW-0732">Signal</keyword>
<reference evidence="2" key="1">
    <citation type="journal article" date="2023" name="Mol. Phylogenet. Evol.">
        <title>Genome-scale phylogeny and comparative genomics of the fungal order Sordariales.</title>
        <authorList>
            <person name="Hensen N."/>
            <person name="Bonometti L."/>
            <person name="Westerberg I."/>
            <person name="Brannstrom I.O."/>
            <person name="Guillou S."/>
            <person name="Cros-Aarteil S."/>
            <person name="Calhoun S."/>
            <person name="Haridas S."/>
            <person name="Kuo A."/>
            <person name="Mondo S."/>
            <person name="Pangilinan J."/>
            <person name="Riley R."/>
            <person name="LaButti K."/>
            <person name="Andreopoulos B."/>
            <person name="Lipzen A."/>
            <person name="Chen C."/>
            <person name="Yan M."/>
            <person name="Daum C."/>
            <person name="Ng V."/>
            <person name="Clum A."/>
            <person name="Steindorff A."/>
            <person name="Ohm R.A."/>
            <person name="Martin F."/>
            <person name="Silar P."/>
            <person name="Natvig D.O."/>
            <person name="Lalanne C."/>
            <person name="Gautier V."/>
            <person name="Ament-Velasquez S.L."/>
            <person name="Kruys A."/>
            <person name="Hutchinson M.I."/>
            <person name="Powell A.J."/>
            <person name="Barry K."/>
            <person name="Miller A.N."/>
            <person name="Grigoriev I.V."/>
            <person name="Debuchy R."/>
            <person name="Gladieux P."/>
            <person name="Hiltunen Thoren M."/>
            <person name="Johannesson H."/>
        </authorList>
    </citation>
    <scope>NUCLEOTIDE SEQUENCE</scope>
    <source>
        <strain evidence="2">PSN243</strain>
    </source>
</reference>